<feature type="chain" id="PRO_5039505738" description="S-layer homology domain-containing protein" evidence="1">
    <location>
        <begin position="27"/>
        <end position="855"/>
    </location>
</feature>
<evidence type="ECO:0000256" key="1">
    <source>
        <dbReference type="SAM" id="SignalP"/>
    </source>
</evidence>
<evidence type="ECO:0008006" key="4">
    <source>
        <dbReference type="Google" id="ProtNLM"/>
    </source>
</evidence>
<sequence>MVYRKIISSLLILFTVFLCCANAAFAETGEYTVDEAAFAVKIAQGLGAVANYDPEQKVTVADLKKAVDSLSNHAGASSLYFENSQADSQEIKCGTAAAVICDMLGYGIFASNHASDKVSTDEMFLVARKYGILDGVAEGQEDILTMQSMVTMLYHALHAKALETSYYGDGTWNSSITDQTYMEAVLHMEIINGIVETTKFSSIKEEEGTETNHIVISGVSYVCDLPDFEQYIGMEVKALAGYVEDQRKVLALYSDGRAMEISAKDLETEKITEDKIWYFNENGTSRSLSIAPGADVLYNFKLLKDWSEEDFKITQGRLVCIDNNRDGRYEVVKIEEYKSMRIFSASVQSQKISDPNGETISIKDLIEKGYPVYEKGQVILPENIQPGSVATYFLDKTGEVTAIYINSDIAAGTVNRFEKEENQIFLDGETYFYTDEIKEALEKVEYGTCLTVSLNIYGEIAYFEKSKDAFLYGYLISFSSDNGFSNPKVRIFTQTNEIKVYETADKINFNGVKQSSNEAFQYDLSTGLWDEAGKINQIIKYRVNANQLVTAIRTASNYDTGDSERLLKEKDGVYTYYSAPNTICGDTRLNVSTKVFLIPTDLREESRYKCGGPEVLGNDTDYTCQVYDIDENRYADVVVARIDPYGTGSPVDDLGGAVYMVENIGTYINNRGEESVFVDAHQLGQAEPTTVQLKFNRKDIPAQWQSLNITAEDLQRGDIIMTAEDSTVNHTGEMANFLIWYRPGVTEPYEVVKQYWYSATTVDTFMSDGNCYTAGKVIRLVENGVILNNQPEDTENYDAWNRIITLSSSTPVYILDKNRKSLVQGSIADLMPGDTVFSFMRNALPDEMIIYRNFE</sequence>
<dbReference type="RefSeq" id="WP_226391717.1">
    <property type="nucleotide sequence ID" value="NZ_JADCKB010000002.1"/>
</dbReference>
<proteinExistence type="predicted"/>
<name>A0A9D5M414_9FIRM</name>
<protein>
    <recommendedName>
        <fullName evidence="4">S-layer homology domain-containing protein</fullName>
    </recommendedName>
</protein>
<evidence type="ECO:0000313" key="3">
    <source>
        <dbReference type="Proteomes" id="UP000806542"/>
    </source>
</evidence>
<organism evidence="2 3">
    <name type="scientific">Ructibacterium gallinarum</name>
    <dbReference type="NCBI Taxonomy" id="2779355"/>
    <lineage>
        <taxon>Bacteria</taxon>
        <taxon>Bacillati</taxon>
        <taxon>Bacillota</taxon>
        <taxon>Clostridia</taxon>
        <taxon>Eubacteriales</taxon>
        <taxon>Oscillospiraceae</taxon>
        <taxon>Ructibacterium</taxon>
    </lineage>
</organism>
<comment type="caution">
    <text evidence="2">The sequence shown here is derived from an EMBL/GenBank/DDBJ whole genome shotgun (WGS) entry which is preliminary data.</text>
</comment>
<feature type="signal peptide" evidence="1">
    <location>
        <begin position="1"/>
        <end position="26"/>
    </location>
</feature>
<dbReference type="AlphaFoldDB" id="A0A9D5M414"/>
<evidence type="ECO:0000313" key="2">
    <source>
        <dbReference type="EMBL" id="MBE5039154.1"/>
    </source>
</evidence>
<dbReference type="EMBL" id="JADCKB010000002">
    <property type="protein sequence ID" value="MBE5039154.1"/>
    <property type="molecule type" value="Genomic_DNA"/>
</dbReference>
<gene>
    <name evidence="2" type="ORF">INF28_01550</name>
</gene>
<keyword evidence="1" id="KW-0732">Signal</keyword>
<keyword evidence="3" id="KW-1185">Reference proteome</keyword>
<dbReference type="Proteomes" id="UP000806542">
    <property type="component" value="Unassembled WGS sequence"/>
</dbReference>
<reference evidence="2" key="1">
    <citation type="submission" date="2020-10" db="EMBL/GenBank/DDBJ databases">
        <title>ChiBAC.</title>
        <authorList>
            <person name="Zenner C."/>
            <person name="Hitch T.C.A."/>
            <person name="Clavel T."/>
        </authorList>
    </citation>
    <scope>NUCLEOTIDE SEQUENCE</scope>
    <source>
        <strain evidence="2">DSM 107454</strain>
    </source>
</reference>
<accession>A0A9D5M414</accession>